<dbReference type="InterPro" id="IPR043917">
    <property type="entry name" value="DUF5753"/>
</dbReference>
<reference evidence="3" key="1">
    <citation type="journal article" date="2014" name="Int. J. Syst. Evol. Microbiol.">
        <title>Complete genome sequence of Corynebacterium casei LMG S-19264T (=DSM 44701T), isolated from a smear-ripened cheese.</title>
        <authorList>
            <consortium name="US DOE Joint Genome Institute (JGI-PGF)"/>
            <person name="Walter F."/>
            <person name="Albersmeier A."/>
            <person name="Kalinowski J."/>
            <person name="Ruckert C."/>
        </authorList>
    </citation>
    <scope>NUCLEOTIDE SEQUENCE</scope>
    <source>
        <strain evidence="3">JCM 4637</strain>
    </source>
</reference>
<dbReference type="Gene3D" id="1.10.260.40">
    <property type="entry name" value="lambda repressor-like DNA-binding domains"/>
    <property type="match status" value="1"/>
</dbReference>
<dbReference type="InterPro" id="IPR001387">
    <property type="entry name" value="Cro/C1-type_HTH"/>
</dbReference>
<gene>
    <name evidence="3" type="ORF">GCM10010334_19980</name>
</gene>
<dbReference type="PROSITE" id="PS50943">
    <property type="entry name" value="HTH_CROC1"/>
    <property type="match status" value="1"/>
</dbReference>
<dbReference type="AlphaFoldDB" id="A0A919C916"/>
<dbReference type="SUPFAM" id="SSF47413">
    <property type="entry name" value="lambda repressor-like DNA-binding domains"/>
    <property type="match status" value="1"/>
</dbReference>
<sequence length="286" mass="31890">MTVGAGQSGSGTEDQDAGEDEGAAELLKTVGKQLKLWRERTGLTQAELGTAIGYSEEQVSSVERGRRAPKPEFLDAADEVLGAGGMLAAFKEDVERARYPKKVRDLAKLEAEAVEIGAYSDHNIQGLLQTEDYTRALFPMRRPLLDEEKIEREVAARQARLAIFNRWPAPILSFVQEESTLRRPLGGKMVLRGQLEHILELGQLRNVEIQVMPTDREDHAGMGGQLRLFDSRRGPSVAHLEVQQFSRVISDRQAVQTLQTQYGIIRAQALTPRESLDFIEKLRGET</sequence>
<dbReference type="GO" id="GO:0003677">
    <property type="term" value="F:DNA binding"/>
    <property type="evidence" value="ECO:0007669"/>
    <property type="project" value="InterPro"/>
</dbReference>
<name>A0A919C916_9ACTN</name>
<organism evidence="3 4">
    <name type="scientific">Streptomyces finlayi</name>
    <dbReference type="NCBI Taxonomy" id="67296"/>
    <lineage>
        <taxon>Bacteria</taxon>
        <taxon>Bacillati</taxon>
        <taxon>Actinomycetota</taxon>
        <taxon>Actinomycetes</taxon>
        <taxon>Kitasatosporales</taxon>
        <taxon>Streptomycetaceae</taxon>
        <taxon>Streptomyces</taxon>
    </lineage>
</organism>
<proteinExistence type="predicted"/>
<feature type="region of interest" description="Disordered" evidence="1">
    <location>
        <begin position="1"/>
        <end position="23"/>
    </location>
</feature>
<evidence type="ECO:0000313" key="4">
    <source>
        <dbReference type="Proteomes" id="UP000638353"/>
    </source>
</evidence>
<dbReference type="EMBL" id="BMVC01000003">
    <property type="protein sequence ID" value="GHC87798.1"/>
    <property type="molecule type" value="Genomic_DNA"/>
</dbReference>
<dbReference type="RefSeq" id="WP_189823146.1">
    <property type="nucleotide sequence ID" value="NZ_BMVC01000003.1"/>
</dbReference>
<dbReference type="InterPro" id="IPR010982">
    <property type="entry name" value="Lambda_DNA-bd_dom_sf"/>
</dbReference>
<dbReference type="Pfam" id="PF13560">
    <property type="entry name" value="HTH_31"/>
    <property type="match status" value="1"/>
</dbReference>
<feature type="compositionally biased region" description="Acidic residues" evidence="1">
    <location>
        <begin position="13"/>
        <end position="23"/>
    </location>
</feature>
<dbReference type="Proteomes" id="UP000638353">
    <property type="component" value="Unassembled WGS sequence"/>
</dbReference>
<dbReference type="SMART" id="SM00530">
    <property type="entry name" value="HTH_XRE"/>
    <property type="match status" value="1"/>
</dbReference>
<evidence type="ECO:0000313" key="3">
    <source>
        <dbReference type="EMBL" id="GHC87798.1"/>
    </source>
</evidence>
<comment type="caution">
    <text evidence="3">The sequence shown here is derived from an EMBL/GenBank/DDBJ whole genome shotgun (WGS) entry which is preliminary data.</text>
</comment>
<evidence type="ECO:0000259" key="2">
    <source>
        <dbReference type="PROSITE" id="PS50943"/>
    </source>
</evidence>
<accession>A0A919C916</accession>
<dbReference type="CDD" id="cd00093">
    <property type="entry name" value="HTH_XRE"/>
    <property type="match status" value="1"/>
</dbReference>
<protein>
    <submittedName>
        <fullName evidence="3">Transcriptional regulator</fullName>
    </submittedName>
</protein>
<evidence type="ECO:0000256" key="1">
    <source>
        <dbReference type="SAM" id="MobiDB-lite"/>
    </source>
</evidence>
<dbReference type="Pfam" id="PF19054">
    <property type="entry name" value="DUF5753"/>
    <property type="match status" value="1"/>
</dbReference>
<reference evidence="3" key="2">
    <citation type="submission" date="2020-09" db="EMBL/GenBank/DDBJ databases">
        <authorList>
            <person name="Sun Q."/>
            <person name="Ohkuma M."/>
        </authorList>
    </citation>
    <scope>NUCLEOTIDE SEQUENCE</scope>
    <source>
        <strain evidence="3">JCM 4637</strain>
    </source>
</reference>
<feature type="domain" description="HTH cro/C1-type" evidence="2">
    <location>
        <begin position="34"/>
        <end position="74"/>
    </location>
</feature>